<feature type="compositionally biased region" description="Basic and acidic residues" evidence="1">
    <location>
        <begin position="316"/>
        <end position="330"/>
    </location>
</feature>
<protein>
    <submittedName>
        <fullName evidence="2">Uncharacterized protein</fullName>
    </submittedName>
</protein>
<keyword evidence="3" id="KW-1185">Reference proteome</keyword>
<organism evidence="2 3">
    <name type="scientific">Trypanosoma rangeli SC58</name>
    <dbReference type="NCBI Taxonomy" id="429131"/>
    <lineage>
        <taxon>Eukaryota</taxon>
        <taxon>Discoba</taxon>
        <taxon>Euglenozoa</taxon>
        <taxon>Kinetoplastea</taxon>
        <taxon>Metakinetoplastina</taxon>
        <taxon>Trypanosomatida</taxon>
        <taxon>Trypanosomatidae</taxon>
        <taxon>Trypanosoma</taxon>
        <taxon>Herpetosoma</taxon>
    </lineage>
</organism>
<feature type="region of interest" description="Disordered" evidence="1">
    <location>
        <begin position="293"/>
        <end position="372"/>
    </location>
</feature>
<gene>
    <name evidence="2" type="ORF">TRSC58_02317</name>
</gene>
<dbReference type="Proteomes" id="UP000031737">
    <property type="component" value="Unassembled WGS sequence"/>
</dbReference>
<evidence type="ECO:0000313" key="2">
    <source>
        <dbReference type="EMBL" id="ESL09956.1"/>
    </source>
</evidence>
<reference evidence="2 3" key="1">
    <citation type="submission" date="2013-07" db="EMBL/GenBank/DDBJ databases">
        <authorList>
            <person name="Stoco P.H."/>
            <person name="Wagner G."/>
            <person name="Gerber A."/>
            <person name="Zaha A."/>
            <person name="Thompson C."/>
            <person name="Bartholomeu D.C."/>
            <person name="Luckemeyer D.D."/>
            <person name="Bahia D."/>
            <person name="Loreto E."/>
            <person name="Prestes E.B."/>
            <person name="Lima F.M."/>
            <person name="Rodrigues-Luiz G."/>
            <person name="Vallejo G.A."/>
            <person name="Filho J.F."/>
            <person name="Monteiro K.M."/>
            <person name="Tyler K.M."/>
            <person name="de Almeida L.G."/>
            <person name="Ortiz M.F."/>
            <person name="Siervo M.A."/>
            <person name="de Moraes M.H."/>
            <person name="Cunha O.L."/>
            <person name="Mendonca-Neto R."/>
            <person name="Silva R."/>
            <person name="Teixeira S.M."/>
            <person name="Murta S.M."/>
            <person name="Sincero T.C."/>
            <person name="Mendes T.A."/>
            <person name="Urmenyi T.P."/>
            <person name="Silva V.G."/>
            <person name="da Rocha W.D."/>
            <person name="Andersson B."/>
            <person name="Romanha A.J."/>
            <person name="Steindel M."/>
            <person name="de Vasconcelos A.T."/>
            <person name="Grisard E.C."/>
        </authorList>
    </citation>
    <scope>NUCLEOTIDE SEQUENCE [LARGE SCALE GENOMIC DNA]</scope>
    <source>
        <strain evidence="2 3">SC58</strain>
    </source>
</reference>
<evidence type="ECO:0000256" key="1">
    <source>
        <dbReference type="SAM" id="MobiDB-lite"/>
    </source>
</evidence>
<feature type="compositionally biased region" description="Basic and acidic residues" evidence="1">
    <location>
        <begin position="344"/>
        <end position="359"/>
    </location>
</feature>
<accession>A0A061J750</accession>
<dbReference type="OrthoDB" id="247861at2759"/>
<dbReference type="EMBL" id="AUPL01002317">
    <property type="protein sequence ID" value="ESL09956.1"/>
    <property type="molecule type" value="Genomic_DNA"/>
</dbReference>
<evidence type="ECO:0000313" key="3">
    <source>
        <dbReference type="Proteomes" id="UP000031737"/>
    </source>
</evidence>
<dbReference type="AlphaFoldDB" id="A0A061J750"/>
<comment type="caution">
    <text evidence="2">The sequence shown here is derived from an EMBL/GenBank/DDBJ whole genome shotgun (WGS) entry which is preliminary data.</text>
</comment>
<dbReference type="VEuPathDB" id="TriTrypDB:TRSC58_02317"/>
<name>A0A061J750_TRYRA</name>
<sequence length="606" mass="65415">MQCRRHLLSPAHFTLTGGPQCDSAKHLSGTEGSARSGALRGERLLVLPSEPVTGGESDCGSAATASLERIFDEECELREREFLLAQQKAQFVRDLKKNLSLLLANQDEEVQSTDLSTSRGLAMQQANAHSLDDYVIHKPVDVIDGMNRISAYVGGCAAGGAPLQTLLNGTATTSRHPGGPRMRRAVSALKREPPLQSPLPPDRMPFPALQQWQQQQQQQQLRHCPTTPAGRCLDAVVQTGTATEDATGGWPLTIERDETFTKQVRTSLAAASSTSSLSAIRASGASSLTNVACHDLGDHNRPSSHSTSSGGNKKKAAGEKSLDACRKSTETQKSSCGTGGDKSSAGEKKKVHSPMHDGNRTAPSVEPSPPPKIVNVTLPTRVTVQLKSLSPIPNGSATAVGVVESNKHGEDTREMPVDPGFQYPLPVSRTAAWYLPNSRVLDHTEFKNLLCENWVPPPKSVENKQVPEAWLPTVGVEVAQPPPAAVRDLRLGTDNFILEFPPPPDLPVPDMPPPGKQKKTKCFCMSCKVCSAVWKFCRCFPSSKGAGHKKDEGLTAALFTLFVRLRRLCCCCCCCSVLVKSVYTSAAEPKSFPSFHGYIYIYIYTV</sequence>
<proteinExistence type="predicted"/>